<dbReference type="AlphaFoldDB" id="A0A6I2TYY2"/>
<evidence type="ECO:0000313" key="6">
    <source>
        <dbReference type="EMBL" id="MST77747.1"/>
    </source>
</evidence>
<organism evidence="6 7">
    <name type="scientific">Segatella copri</name>
    <dbReference type="NCBI Taxonomy" id="165179"/>
    <lineage>
        <taxon>Bacteria</taxon>
        <taxon>Pseudomonadati</taxon>
        <taxon>Bacteroidota</taxon>
        <taxon>Bacteroidia</taxon>
        <taxon>Bacteroidales</taxon>
        <taxon>Prevotellaceae</taxon>
        <taxon>Segatella</taxon>
    </lineage>
</organism>
<dbReference type="Pfam" id="PF13102">
    <property type="entry name" value="Phage_int_SAM_5"/>
    <property type="match status" value="1"/>
</dbReference>
<comment type="caution">
    <text evidence="6">The sequence shown here is derived from an EMBL/GenBank/DDBJ whole genome shotgun (WGS) entry which is preliminary data.</text>
</comment>
<sequence>MAKSTLRLDKRRPLKDGTYPIQIVVGHNTDLYIGTGISAAPEEWDPYTLMYVGKNARRVNSALVAMLTSVRNRILELKEIGMWNKLTRPQIREMLLDVDLEKPSEQIPTLAEVFEKMMIGRRDNTKAIVKSTILKLNAYCGDVSKIHFSDISRTWLEDFYMSMSDLSVNTKSTYMRMLRRAFNWALDRDLTTNNPFRSYHIPSEETRMRDLPIEKMRQLMALDLPGMYKEYRDIYLLTFYLIGINTVDLSRLTPESLVDGRIEYRRSKTNKIYSIKVEPEAMEIINRYRGKKHLISIFDRYKDYKALQGSVNNALSKMGLPDVDADGKIKKAGNGRVIMKPLQKGLSLYWARYSWATYAADLDIPKDTISESLGHSHGAKVTGVYIKFNRDKIDAANRKVIDYVLNIKGSGA</sequence>
<feature type="domain" description="Core-binding (CB)" evidence="5">
    <location>
        <begin position="105"/>
        <end position="186"/>
    </location>
</feature>
<gene>
    <name evidence="6" type="ORF">FYJ72_08650</name>
</gene>
<keyword evidence="1" id="KW-0229">DNA integration</keyword>
<dbReference type="InterPro" id="IPR011010">
    <property type="entry name" value="DNA_brk_join_enz"/>
</dbReference>
<dbReference type="PANTHER" id="PTHR30349:SF64">
    <property type="entry name" value="PROPHAGE INTEGRASE INTD-RELATED"/>
    <property type="match status" value="1"/>
</dbReference>
<dbReference type="RefSeq" id="WP_154481150.1">
    <property type="nucleotide sequence ID" value="NZ_VUNF01000015.1"/>
</dbReference>
<proteinExistence type="predicted"/>
<evidence type="ECO:0000313" key="7">
    <source>
        <dbReference type="Proteomes" id="UP000450161"/>
    </source>
</evidence>
<dbReference type="Proteomes" id="UP000450161">
    <property type="component" value="Unassembled WGS sequence"/>
</dbReference>
<dbReference type="InterPro" id="IPR025269">
    <property type="entry name" value="SAM-like_dom"/>
</dbReference>
<evidence type="ECO:0000256" key="4">
    <source>
        <dbReference type="PROSITE-ProRule" id="PRU01248"/>
    </source>
</evidence>
<keyword evidence="2 4" id="KW-0238">DNA-binding</keyword>
<dbReference type="Gene3D" id="1.10.443.10">
    <property type="entry name" value="Intergrase catalytic core"/>
    <property type="match status" value="1"/>
</dbReference>
<evidence type="ECO:0000256" key="3">
    <source>
        <dbReference type="ARBA" id="ARBA00023172"/>
    </source>
</evidence>
<keyword evidence="3" id="KW-0233">DNA recombination</keyword>
<accession>A0A6I2TYY2</accession>
<dbReference type="PANTHER" id="PTHR30349">
    <property type="entry name" value="PHAGE INTEGRASE-RELATED"/>
    <property type="match status" value="1"/>
</dbReference>
<dbReference type="PROSITE" id="PS51900">
    <property type="entry name" value="CB"/>
    <property type="match status" value="1"/>
</dbReference>
<dbReference type="Gene3D" id="1.10.150.130">
    <property type="match status" value="1"/>
</dbReference>
<dbReference type="InterPro" id="IPR010998">
    <property type="entry name" value="Integrase_recombinase_N"/>
</dbReference>
<dbReference type="GO" id="GO:0003677">
    <property type="term" value="F:DNA binding"/>
    <property type="evidence" value="ECO:0007669"/>
    <property type="project" value="UniProtKB-UniRule"/>
</dbReference>
<dbReference type="InterPro" id="IPR044068">
    <property type="entry name" value="CB"/>
</dbReference>
<dbReference type="EMBL" id="VUNF01000015">
    <property type="protein sequence ID" value="MST77747.1"/>
    <property type="molecule type" value="Genomic_DNA"/>
</dbReference>
<dbReference type="GO" id="GO:0015074">
    <property type="term" value="P:DNA integration"/>
    <property type="evidence" value="ECO:0007669"/>
    <property type="project" value="UniProtKB-KW"/>
</dbReference>
<dbReference type="InterPro" id="IPR013762">
    <property type="entry name" value="Integrase-like_cat_sf"/>
</dbReference>
<protein>
    <recommendedName>
        <fullName evidence="5">Core-binding (CB) domain-containing protein</fullName>
    </recommendedName>
</protein>
<name>A0A6I2TYY2_9BACT</name>
<evidence type="ECO:0000259" key="5">
    <source>
        <dbReference type="PROSITE" id="PS51900"/>
    </source>
</evidence>
<evidence type="ECO:0000256" key="1">
    <source>
        <dbReference type="ARBA" id="ARBA00022908"/>
    </source>
</evidence>
<dbReference type="InterPro" id="IPR050090">
    <property type="entry name" value="Tyrosine_recombinase_XerCD"/>
</dbReference>
<dbReference type="GO" id="GO:0006310">
    <property type="term" value="P:DNA recombination"/>
    <property type="evidence" value="ECO:0007669"/>
    <property type="project" value="UniProtKB-KW"/>
</dbReference>
<reference evidence="6 7" key="1">
    <citation type="submission" date="2019-08" db="EMBL/GenBank/DDBJ databases">
        <title>In-depth cultivation of the pig gut microbiome towards novel bacterial diversity and tailored functional studies.</title>
        <authorList>
            <person name="Wylensek D."/>
            <person name="Hitch T.C.A."/>
            <person name="Clavel T."/>
        </authorList>
    </citation>
    <scope>NUCLEOTIDE SEQUENCE [LARGE SCALE GENOMIC DNA]</scope>
    <source>
        <strain evidence="6 7">LKV-178-WT-2C</strain>
    </source>
</reference>
<evidence type="ECO:0000256" key="2">
    <source>
        <dbReference type="ARBA" id="ARBA00023125"/>
    </source>
</evidence>
<dbReference type="SUPFAM" id="SSF56349">
    <property type="entry name" value="DNA breaking-rejoining enzymes"/>
    <property type="match status" value="1"/>
</dbReference>